<dbReference type="Proteomes" id="UP001049176">
    <property type="component" value="Chromosome 4"/>
</dbReference>
<dbReference type="InterPro" id="IPR001245">
    <property type="entry name" value="Ser-Thr/Tyr_kinase_cat_dom"/>
</dbReference>
<dbReference type="SUPFAM" id="SSF56112">
    <property type="entry name" value="Protein kinase-like (PK-like)"/>
    <property type="match status" value="1"/>
</dbReference>
<organism evidence="3 4">
    <name type="scientific">Marasmius oreades</name>
    <name type="common">fairy-ring Marasmius</name>
    <dbReference type="NCBI Taxonomy" id="181124"/>
    <lineage>
        <taxon>Eukaryota</taxon>
        <taxon>Fungi</taxon>
        <taxon>Dikarya</taxon>
        <taxon>Basidiomycota</taxon>
        <taxon>Agaricomycotina</taxon>
        <taxon>Agaricomycetes</taxon>
        <taxon>Agaricomycetidae</taxon>
        <taxon>Agaricales</taxon>
        <taxon>Marasmiineae</taxon>
        <taxon>Marasmiaceae</taxon>
        <taxon>Marasmius</taxon>
    </lineage>
</organism>
<dbReference type="SMART" id="SM00220">
    <property type="entry name" value="S_TKc"/>
    <property type="match status" value="1"/>
</dbReference>
<dbReference type="GO" id="GO:0004674">
    <property type="term" value="F:protein serine/threonine kinase activity"/>
    <property type="evidence" value="ECO:0007669"/>
    <property type="project" value="TreeGrafter"/>
</dbReference>
<feature type="domain" description="Protein kinase" evidence="2">
    <location>
        <begin position="1"/>
        <end position="253"/>
    </location>
</feature>
<gene>
    <name evidence="3" type="ORF">E1B28_007947</name>
</gene>
<keyword evidence="1" id="KW-0472">Membrane</keyword>
<dbReference type="PROSITE" id="PS50011">
    <property type="entry name" value="PROTEIN_KINASE_DOM"/>
    <property type="match status" value="1"/>
</dbReference>
<reference evidence="3" key="1">
    <citation type="journal article" date="2021" name="Genome Biol. Evol.">
        <title>The assembled and annotated genome of the fairy-ring fungus Marasmius oreades.</title>
        <authorList>
            <person name="Hiltunen M."/>
            <person name="Ament-Velasquez S.L."/>
            <person name="Johannesson H."/>
        </authorList>
    </citation>
    <scope>NUCLEOTIDE SEQUENCE</scope>
    <source>
        <strain evidence="3">03SP1</strain>
    </source>
</reference>
<dbReference type="EMBL" id="CM032184">
    <property type="protein sequence ID" value="KAG7094347.1"/>
    <property type="molecule type" value="Genomic_DNA"/>
</dbReference>
<keyword evidence="1" id="KW-1133">Transmembrane helix</keyword>
<proteinExistence type="predicted"/>
<evidence type="ECO:0000256" key="1">
    <source>
        <dbReference type="SAM" id="Phobius"/>
    </source>
</evidence>
<dbReference type="PANTHER" id="PTHR44329">
    <property type="entry name" value="SERINE/THREONINE-PROTEIN KINASE TNNI3K-RELATED"/>
    <property type="match status" value="1"/>
</dbReference>
<dbReference type="OrthoDB" id="5966500at2759"/>
<dbReference type="Pfam" id="PF07714">
    <property type="entry name" value="PK_Tyr_Ser-Thr"/>
    <property type="match status" value="1"/>
</dbReference>
<dbReference type="GeneID" id="66077023"/>
<dbReference type="InterPro" id="IPR011009">
    <property type="entry name" value="Kinase-like_dom_sf"/>
</dbReference>
<dbReference type="GO" id="GO:0005524">
    <property type="term" value="F:ATP binding"/>
    <property type="evidence" value="ECO:0007669"/>
    <property type="project" value="InterPro"/>
</dbReference>
<dbReference type="InterPro" id="IPR000719">
    <property type="entry name" value="Prot_kinase_dom"/>
</dbReference>
<evidence type="ECO:0000259" key="2">
    <source>
        <dbReference type="PROSITE" id="PS50011"/>
    </source>
</evidence>
<sequence length="343" mass="39762">MLDESSSSTRGSVRGASYLVRGSWEGKQVLVKKLLPECRQHILSRYASSWHDLKHPNMLSVCGVSQSSEEPLFIVLPYHENGNLQAWIASQDGVDRNRLILDVALGMQYLHARQMVHGSLMPCNILINGYRRACLSDYTMLQLQPSRNNNAHRYYSPEAWKGMTSQPSDVFAFAICAFELFASSIPWGVLTEQRIYRLVVLEDARPDRPDDQTCRRYGLSDRIWSIIEEAWHKESRLRPTFDIILRLWQDEVVDSPTTNLDPAMTFDIMDRKSHRASQQTTASVYMPISLGLLLIRMLLMFWNLKHRQGMMIIRKSLVYRIHLVTFNRQSTRLPFRLFKCIIP</sequence>
<dbReference type="KEGG" id="more:E1B28_007947"/>
<dbReference type="Gene3D" id="1.10.510.10">
    <property type="entry name" value="Transferase(Phosphotransferase) domain 1"/>
    <property type="match status" value="1"/>
</dbReference>
<dbReference type="AlphaFoldDB" id="A0A9P7S2X9"/>
<comment type="caution">
    <text evidence="3">The sequence shown here is derived from an EMBL/GenBank/DDBJ whole genome shotgun (WGS) entry which is preliminary data.</text>
</comment>
<dbReference type="PANTHER" id="PTHR44329:SF289">
    <property type="entry name" value="SERINE_THREONINE-PROTEIN KINASE VIK"/>
    <property type="match status" value="1"/>
</dbReference>
<feature type="transmembrane region" description="Helical" evidence="1">
    <location>
        <begin position="284"/>
        <end position="304"/>
    </location>
</feature>
<dbReference type="InterPro" id="IPR051681">
    <property type="entry name" value="Ser/Thr_Kinases-Pseudokinases"/>
</dbReference>
<keyword evidence="1" id="KW-0812">Transmembrane</keyword>
<accession>A0A9P7S2X9</accession>
<dbReference type="RefSeq" id="XP_043010817.1">
    <property type="nucleotide sequence ID" value="XM_043152731.1"/>
</dbReference>
<evidence type="ECO:0000313" key="3">
    <source>
        <dbReference type="EMBL" id="KAG7094347.1"/>
    </source>
</evidence>
<protein>
    <recommendedName>
        <fullName evidence="2">Protein kinase domain-containing protein</fullName>
    </recommendedName>
</protein>
<name>A0A9P7S2X9_9AGAR</name>
<keyword evidence="4" id="KW-1185">Reference proteome</keyword>
<evidence type="ECO:0000313" key="4">
    <source>
        <dbReference type="Proteomes" id="UP001049176"/>
    </source>
</evidence>